<reference evidence="2" key="1">
    <citation type="submission" date="2021-08" db="EMBL/GenBank/DDBJ databases">
        <title>Chromosome-Level Trichoderma cornu-damae using Hi-C Data.</title>
        <authorList>
            <person name="Kim C.S."/>
        </authorList>
    </citation>
    <scope>NUCLEOTIDE SEQUENCE</scope>
    <source>
        <strain evidence="2">KA19-0412C</strain>
    </source>
</reference>
<proteinExistence type="predicted"/>
<dbReference type="OrthoDB" id="5422510at2759"/>
<organism evidence="2 3">
    <name type="scientific">Trichoderma cornu-damae</name>
    <dbReference type="NCBI Taxonomy" id="654480"/>
    <lineage>
        <taxon>Eukaryota</taxon>
        <taxon>Fungi</taxon>
        <taxon>Dikarya</taxon>
        <taxon>Ascomycota</taxon>
        <taxon>Pezizomycotina</taxon>
        <taxon>Sordariomycetes</taxon>
        <taxon>Hypocreomycetidae</taxon>
        <taxon>Hypocreales</taxon>
        <taxon>Hypocreaceae</taxon>
        <taxon>Trichoderma</taxon>
    </lineage>
</organism>
<evidence type="ECO:0000313" key="2">
    <source>
        <dbReference type="EMBL" id="KAH6610685.1"/>
    </source>
</evidence>
<feature type="compositionally biased region" description="Low complexity" evidence="1">
    <location>
        <begin position="102"/>
        <end position="115"/>
    </location>
</feature>
<feature type="compositionally biased region" description="Polar residues" evidence="1">
    <location>
        <begin position="1"/>
        <end position="23"/>
    </location>
</feature>
<feature type="region of interest" description="Disordered" evidence="1">
    <location>
        <begin position="1"/>
        <end position="24"/>
    </location>
</feature>
<gene>
    <name evidence="2" type="ORF">Trco_000705</name>
</gene>
<keyword evidence="3" id="KW-1185">Reference proteome</keyword>
<protein>
    <submittedName>
        <fullName evidence="2">Uncharacterized protein</fullName>
    </submittedName>
</protein>
<feature type="region of interest" description="Disordered" evidence="1">
    <location>
        <begin position="224"/>
        <end position="263"/>
    </location>
</feature>
<dbReference type="PANTHER" id="PTHR42032:SF1">
    <property type="entry name" value="YALI0E30679P"/>
    <property type="match status" value="1"/>
</dbReference>
<feature type="region of interest" description="Disordered" evidence="1">
    <location>
        <begin position="73"/>
        <end position="125"/>
    </location>
</feature>
<evidence type="ECO:0000313" key="3">
    <source>
        <dbReference type="Proteomes" id="UP000827724"/>
    </source>
</evidence>
<sequence>MTSTPNLQNTLSRHAGALSQQRGGSRWSAHRTALEFLLTANVHVLTMSAAAMPDDTTASSAKAGLAASSGISLGHGVGSVNNAPPGRLLRRSRTTDEPLMRSGSMSRHFSSDSSSEAPPRRSSNFSEYSLNEARDILNPRPHAHAEQLSHHESSPLASLSLAFALLPAIAGVLFQNGSSVVTDIMLLGLAAIFLHWSVTQPWQWYHAAQEVRILEENSVRISVEEDGDLDSRGKSSSTSAPLDDVPEEREGGSADDSSSAKRGVLEKQMTAQQQAALKELYRHESLALASCFALPPLSACLLHYIRGQLSRPSEGLVSNFNLTVFLMAAELRVLSHMMTLVQSRTLHLQRVVHDSPFGQQVGSETLLEEMLRRLERLETLSASQSHVLAGHGETLDSTTATVSRDVRNAIQPELDALNRAVRRYEKRTTLLQLQTESRFSQMHARLDDAVSLAAAAAKNAHRRQNLVLRAWRLAVTVATFPFKALVEMVALPLKPIVAFANNNKQPSAASMRPARNKAGKSPASFKYNGDGLPSRIIKR</sequence>
<dbReference type="EMBL" id="JAIWOZ010000001">
    <property type="protein sequence ID" value="KAH6610685.1"/>
    <property type="molecule type" value="Genomic_DNA"/>
</dbReference>
<accession>A0A9P8QQT9</accession>
<evidence type="ECO:0000256" key="1">
    <source>
        <dbReference type="SAM" id="MobiDB-lite"/>
    </source>
</evidence>
<feature type="region of interest" description="Disordered" evidence="1">
    <location>
        <begin position="505"/>
        <end position="539"/>
    </location>
</feature>
<dbReference type="PANTHER" id="PTHR42032">
    <property type="entry name" value="YALI0E30679P"/>
    <property type="match status" value="1"/>
</dbReference>
<name>A0A9P8QQT9_9HYPO</name>
<dbReference type="Proteomes" id="UP000827724">
    <property type="component" value="Unassembled WGS sequence"/>
</dbReference>
<dbReference type="AlphaFoldDB" id="A0A9P8QQT9"/>
<comment type="caution">
    <text evidence="2">The sequence shown here is derived from an EMBL/GenBank/DDBJ whole genome shotgun (WGS) entry which is preliminary data.</text>
</comment>